<sequence>MPIAAPRPVPASPAGIRAGDAQSSLSRCSGLTTGRPKMSWVWQCATCVRLPSTTPTCPWPCPRPGGGLKDGEQRAPETGRAEARGRGSGAHRWRCAEPGRVGSAGRPCRSAGKRVTWRKSGGDGGSGAGPVVVGSGARRWPIRRGGSGWLCGLVTCRTAGGLTEKRRRRRQRGRARGHRVGCSPVAVAAGAARGGALAQRTGCPPVARPAGQRGRRSAAAGRSVHPTRGFCQIPAAVWLRPCVGRHRRGFSRLS</sequence>
<dbReference type="Proteomes" id="UP000292235">
    <property type="component" value="Chromosome"/>
</dbReference>
<dbReference type="AlphaFoldDB" id="A0A4P6PW05"/>
<feature type="compositionally biased region" description="Low complexity" evidence="1">
    <location>
        <begin position="208"/>
        <end position="222"/>
    </location>
</feature>
<name>A0A4P6PW05_9ACTN</name>
<evidence type="ECO:0000313" key="2">
    <source>
        <dbReference type="EMBL" id="QBI52265.1"/>
    </source>
</evidence>
<feature type="compositionally biased region" description="Basic and acidic residues" evidence="1">
    <location>
        <begin position="69"/>
        <end position="85"/>
    </location>
</feature>
<feature type="region of interest" description="Disordered" evidence="1">
    <location>
        <begin position="204"/>
        <end position="224"/>
    </location>
</feature>
<proteinExistence type="predicted"/>
<gene>
    <name evidence="2" type="ORF">EKD16_02245</name>
</gene>
<feature type="region of interest" description="Disordered" evidence="1">
    <location>
        <begin position="1"/>
        <end position="28"/>
    </location>
</feature>
<keyword evidence="3" id="KW-1185">Reference proteome</keyword>
<feature type="compositionally biased region" description="Pro residues" evidence="1">
    <location>
        <begin position="1"/>
        <end position="11"/>
    </location>
</feature>
<reference evidence="2 3" key="1">
    <citation type="submission" date="2019-02" db="EMBL/GenBank/DDBJ databases">
        <authorList>
            <person name="Khodamoradi S."/>
            <person name="Hahnke R.L."/>
            <person name="Kaempfer P."/>
            <person name="Schumann P."/>
            <person name="Rohde M."/>
            <person name="Steinert M."/>
            <person name="Luzhetskyy A."/>
            <person name="Wink J."/>
            <person name="Ruckert C."/>
        </authorList>
    </citation>
    <scope>NUCLEOTIDE SEQUENCE [LARGE SCALE GENOMIC DNA]</scope>
    <source>
        <strain evidence="2 3">M2</strain>
    </source>
</reference>
<accession>A0A4P6PW05</accession>
<evidence type="ECO:0000313" key="3">
    <source>
        <dbReference type="Proteomes" id="UP000292235"/>
    </source>
</evidence>
<feature type="region of interest" description="Disordered" evidence="1">
    <location>
        <begin position="65"/>
        <end position="132"/>
    </location>
</feature>
<organism evidence="2 3">
    <name type="scientific">Streptomonospora litoralis</name>
    <dbReference type="NCBI Taxonomy" id="2498135"/>
    <lineage>
        <taxon>Bacteria</taxon>
        <taxon>Bacillati</taxon>
        <taxon>Actinomycetota</taxon>
        <taxon>Actinomycetes</taxon>
        <taxon>Streptosporangiales</taxon>
        <taxon>Nocardiopsidaceae</taxon>
        <taxon>Streptomonospora</taxon>
    </lineage>
</organism>
<protein>
    <submittedName>
        <fullName evidence="2">Uncharacterized protein</fullName>
    </submittedName>
</protein>
<dbReference type="KEGG" id="strr:EKD16_02245"/>
<dbReference type="EMBL" id="CP036455">
    <property type="protein sequence ID" value="QBI52265.1"/>
    <property type="molecule type" value="Genomic_DNA"/>
</dbReference>
<evidence type="ECO:0000256" key="1">
    <source>
        <dbReference type="SAM" id="MobiDB-lite"/>
    </source>
</evidence>